<dbReference type="Pfam" id="PF00534">
    <property type="entry name" value="Glycos_transf_1"/>
    <property type="match status" value="1"/>
</dbReference>
<accession>A0A7K1LN10</accession>
<gene>
    <name evidence="2" type="ORF">FLP08_06385</name>
</gene>
<dbReference type="Proteomes" id="UP000460416">
    <property type="component" value="Unassembled WGS sequence"/>
</dbReference>
<dbReference type="EMBL" id="VJVW01000002">
    <property type="protein sequence ID" value="MUP42194.1"/>
    <property type="molecule type" value="Genomic_DNA"/>
</dbReference>
<dbReference type="AlphaFoldDB" id="A0A7K1LN10"/>
<proteinExistence type="predicted"/>
<feature type="domain" description="Glycosyl transferase family 1" evidence="1">
    <location>
        <begin position="187"/>
        <end position="348"/>
    </location>
</feature>
<keyword evidence="2" id="KW-0808">Transferase</keyword>
<evidence type="ECO:0000313" key="3">
    <source>
        <dbReference type="Proteomes" id="UP000460416"/>
    </source>
</evidence>
<sequence>MIKVLWMAPTFNHYKARFLSRLSSEELSLTVLAGSGRGIKDGDKEIESEKWSFLLERVNIPKEKFGNSSIVRMKLKKEFKNFNWVLLPAEKKNLPLLLYCLILKRRYKHVKLFSYNHPVFKSKGGKVTLLDKILTKFFFNRLDRVIFYTEESCKWAIENKFINPKKAFWANNTIDTQEITRVYNFQLPNENEPRILFIGRLIPSKKLDVLFEYYSHLSALFKSKGKCLKLDIIGDGPEAKLVQEKIEKDEKIRWHGALVNEDKISEIIKNCSLVFVPGHSGLSINHAFAYGRPYITLESIDHAPEISYLQHGKNGWILSEDQNQNVRTIADLLLDREKLQSFCRNAERTGNFLSVENWRSQFSRALMHA</sequence>
<dbReference type="Gene3D" id="3.40.50.2000">
    <property type="entry name" value="Glycogen Phosphorylase B"/>
    <property type="match status" value="2"/>
</dbReference>
<evidence type="ECO:0000259" key="1">
    <source>
        <dbReference type="Pfam" id="PF00534"/>
    </source>
</evidence>
<dbReference type="InterPro" id="IPR001296">
    <property type="entry name" value="Glyco_trans_1"/>
</dbReference>
<organism evidence="2 3">
    <name type="scientific">Christiangramia aestuarii</name>
    <dbReference type="NCBI Taxonomy" id="1028746"/>
    <lineage>
        <taxon>Bacteria</taxon>
        <taxon>Pseudomonadati</taxon>
        <taxon>Bacteroidota</taxon>
        <taxon>Flavobacteriia</taxon>
        <taxon>Flavobacteriales</taxon>
        <taxon>Flavobacteriaceae</taxon>
        <taxon>Christiangramia</taxon>
    </lineage>
</organism>
<dbReference type="GO" id="GO:0016757">
    <property type="term" value="F:glycosyltransferase activity"/>
    <property type="evidence" value="ECO:0007669"/>
    <property type="project" value="InterPro"/>
</dbReference>
<protein>
    <submittedName>
        <fullName evidence="2">Glycosyltransferase family 4 protein</fullName>
    </submittedName>
</protein>
<evidence type="ECO:0000313" key="2">
    <source>
        <dbReference type="EMBL" id="MUP42194.1"/>
    </source>
</evidence>
<name>A0A7K1LN10_9FLAO</name>
<dbReference type="CDD" id="cd03801">
    <property type="entry name" value="GT4_PimA-like"/>
    <property type="match status" value="1"/>
</dbReference>
<dbReference type="PANTHER" id="PTHR45947:SF3">
    <property type="entry name" value="SULFOQUINOVOSYL TRANSFERASE SQD2"/>
    <property type="match status" value="1"/>
</dbReference>
<comment type="caution">
    <text evidence="2">The sequence shown here is derived from an EMBL/GenBank/DDBJ whole genome shotgun (WGS) entry which is preliminary data.</text>
</comment>
<dbReference type="PANTHER" id="PTHR45947">
    <property type="entry name" value="SULFOQUINOVOSYL TRANSFERASE SQD2"/>
    <property type="match status" value="1"/>
</dbReference>
<dbReference type="SUPFAM" id="SSF53756">
    <property type="entry name" value="UDP-Glycosyltransferase/glycogen phosphorylase"/>
    <property type="match status" value="1"/>
</dbReference>
<dbReference type="InterPro" id="IPR050194">
    <property type="entry name" value="Glycosyltransferase_grp1"/>
</dbReference>
<reference evidence="2 3" key="1">
    <citation type="submission" date="2019-07" db="EMBL/GenBank/DDBJ databases">
        <title>Gramella aestuarii sp. nov., isolated from a tidal flat, and emended description of Gramella echinicola.</title>
        <authorList>
            <person name="Liu L."/>
        </authorList>
    </citation>
    <scope>NUCLEOTIDE SEQUENCE [LARGE SCALE GENOMIC DNA]</scope>
    <source>
        <strain evidence="2 3">BS12</strain>
    </source>
</reference>
<keyword evidence="3" id="KW-1185">Reference proteome</keyword>